<keyword evidence="5" id="KW-0798">TonB box</keyword>
<feature type="domain" description="TonB-dependent receptor plug" evidence="9">
    <location>
        <begin position="129"/>
        <end position="236"/>
    </location>
</feature>
<dbReference type="PANTHER" id="PTHR30442">
    <property type="entry name" value="IRON III DICITRATE TRANSPORT PROTEIN FECA"/>
    <property type="match status" value="1"/>
</dbReference>
<dbReference type="GO" id="GO:0009279">
    <property type="term" value="C:cell outer membrane"/>
    <property type="evidence" value="ECO:0007669"/>
    <property type="project" value="UniProtKB-SubCell"/>
</dbReference>
<keyword evidence="4" id="KW-0732">Signal</keyword>
<dbReference type="InterPro" id="IPR039426">
    <property type="entry name" value="TonB-dep_rcpt-like"/>
</dbReference>
<dbReference type="Gene3D" id="2.170.130.10">
    <property type="entry name" value="TonB-dependent receptor, plug domain"/>
    <property type="match status" value="1"/>
</dbReference>
<evidence type="ECO:0000256" key="1">
    <source>
        <dbReference type="ARBA" id="ARBA00004571"/>
    </source>
</evidence>
<name>A0A381P0F5_9ZZZZ</name>
<comment type="subcellular location">
    <subcellularLocation>
        <location evidence="1">Cell outer membrane</location>
        <topology evidence="1">Multi-pass membrane protein</topology>
    </subcellularLocation>
</comment>
<dbReference type="Pfam" id="PF07715">
    <property type="entry name" value="Plug"/>
    <property type="match status" value="1"/>
</dbReference>
<evidence type="ECO:0000259" key="9">
    <source>
        <dbReference type="Pfam" id="PF07715"/>
    </source>
</evidence>
<evidence type="ECO:0000256" key="5">
    <source>
        <dbReference type="ARBA" id="ARBA00023077"/>
    </source>
</evidence>
<dbReference type="InterPro" id="IPR012910">
    <property type="entry name" value="Plug_dom"/>
</dbReference>
<evidence type="ECO:0000256" key="4">
    <source>
        <dbReference type="ARBA" id="ARBA00022729"/>
    </source>
</evidence>
<dbReference type="PANTHER" id="PTHR30442:SF0">
    <property type="entry name" value="FE(3+) DICITRATE TRANSPORT PROTEIN FECA"/>
    <property type="match status" value="1"/>
</dbReference>
<dbReference type="PROSITE" id="PS52016">
    <property type="entry name" value="TONB_DEPENDENT_REC_3"/>
    <property type="match status" value="1"/>
</dbReference>
<keyword evidence="6" id="KW-0472">Membrane</keyword>
<dbReference type="InterPro" id="IPR037066">
    <property type="entry name" value="Plug_dom_sf"/>
</dbReference>
<dbReference type="Pfam" id="PF00593">
    <property type="entry name" value="TonB_dep_Rec_b-barrel"/>
    <property type="match status" value="1"/>
</dbReference>
<gene>
    <name evidence="10" type="ORF">METZ01_LOCUS12743</name>
</gene>
<dbReference type="SUPFAM" id="SSF56935">
    <property type="entry name" value="Porins"/>
    <property type="match status" value="1"/>
</dbReference>
<dbReference type="InterPro" id="IPR036942">
    <property type="entry name" value="Beta-barrel_TonB_sf"/>
</dbReference>
<evidence type="ECO:0000256" key="2">
    <source>
        <dbReference type="ARBA" id="ARBA00022448"/>
    </source>
</evidence>
<evidence type="ECO:0000256" key="3">
    <source>
        <dbReference type="ARBA" id="ARBA00022692"/>
    </source>
</evidence>
<dbReference type="InterPro" id="IPR010917">
    <property type="entry name" value="TonB_rcpt_CS"/>
</dbReference>
<dbReference type="EMBL" id="UINC01000706">
    <property type="protein sequence ID" value="SUZ59889.1"/>
    <property type="molecule type" value="Genomic_DNA"/>
</dbReference>
<dbReference type="InterPro" id="IPR008969">
    <property type="entry name" value="CarboxyPept-like_regulatory"/>
</dbReference>
<evidence type="ECO:0000256" key="7">
    <source>
        <dbReference type="ARBA" id="ARBA00023237"/>
    </source>
</evidence>
<dbReference type="PROSITE" id="PS01156">
    <property type="entry name" value="TONB_DEPENDENT_REC_2"/>
    <property type="match status" value="1"/>
</dbReference>
<sequence>MINGNTRMNKIVITLLLTGSQIFSSTYVGVVKDASTGSPIADANIIISGNEEIGLTTNEKGFFSLYTDEDSVMISVDAVGYTNFNQSYNANKDDFIYVSLDKKSIELSPIEVIADRTSLIGATKNFFRIAGSSSLISKAEVIEFNDTDINRVISQVPGIYTQEEDGYGLRPNIGMRGSGLERSAKINMMEDGIPIAPAPYSSPAAYYSPTAGRMESFEIRKGSSQVKYGPHSTGGAINYISASIPDQLKFQGIISTGSFGNRLGKFKTGVSSKNYGIMFQTLLDKTDGFKVLDGGGDTGFTKNDYLFKARVNTDNEYAAAELKISQTNEISNETYLGLIRSDFTKDSFRRYRASQKDQMSADHNQISLTGALKLFRNADITTTLYQNNFHRNWYKLNKVGGQSIGSILSGDESGDGYQLLFTQNTEDDVYDIKANNRDYISQGIQSVFRSDFKLKNISNSLMFGLRIHYDEMDRFQWSDLYKMENSNLLITTAGTQGIGSKNNRLYTANAKSLFIENEIKINNTIITAGSRFESIDLQRNDWGSDIDRDSVANSIKTAGINVMVPGIGISYLVKEGLNIFGGVHAGFSPPGPGIDDEDDILPEESVNSELGIRYNNGLNSFELLYFYNDYKNLLGEDTESAGSGTYAQFNGGKVLINGIEFSLNKMYVLQNIVFPISMSYTYTDAKFLNAFDSDFDPWGNVSVNDELPYIPKNMFHLRLGLELKKLKLFSRFKHVAKTRTIAGHGDLNPLHSTDQINVVDLILKYDINQNFMIESKILNLFDKRSIVASRPAGVRPNMPRSINFAFLFDF</sequence>
<keyword evidence="3" id="KW-0812">Transmembrane</keyword>
<dbReference type="InterPro" id="IPR000531">
    <property type="entry name" value="Beta-barrel_TonB"/>
</dbReference>
<proteinExistence type="predicted"/>
<feature type="domain" description="TonB-dependent receptor-like beta-barrel" evidence="8">
    <location>
        <begin position="353"/>
        <end position="779"/>
    </location>
</feature>
<evidence type="ECO:0008006" key="11">
    <source>
        <dbReference type="Google" id="ProtNLM"/>
    </source>
</evidence>
<evidence type="ECO:0000259" key="8">
    <source>
        <dbReference type="Pfam" id="PF00593"/>
    </source>
</evidence>
<dbReference type="Gene3D" id="2.40.170.20">
    <property type="entry name" value="TonB-dependent receptor, beta-barrel domain"/>
    <property type="match status" value="1"/>
</dbReference>
<organism evidence="10">
    <name type="scientific">marine metagenome</name>
    <dbReference type="NCBI Taxonomy" id="408172"/>
    <lineage>
        <taxon>unclassified sequences</taxon>
        <taxon>metagenomes</taxon>
        <taxon>ecological metagenomes</taxon>
    </lineage>
</organism>
<dbReference type="GO" id="GO:0033214">
    <property type="term" value="P:siderophore-iron import into cell"/>
    <property type="evidence" value="ECO:0007669"/>
    <property type="project" value="TreeGrafter"/>
</dbReference>
<evidence type="ECO:0000313" key="10">
    <source>
        <dbReference type="EMBL" id="SUZ59889.1"/>
    </source>
</evidence>
<protein>
    <recommendedName>
        <fullName evidence="11">TonB-dependent receptor plug domain-containing protein</fullName>
    </recommendedName>
</protein>
<keyword evidence="2" id="KW-0813">Transport</keyword>
<evidence type="ECO:0000256" key="6">
    <source>
        <dbReference type="ARBA" id="ARBA00023136"/>
    </source>
</evidence>
<keyword evidence="7" id="KW-0998">Cell outer membrane</keyword>
<dbReference type="Gene3D" id="2.60.40.1120">
    <property type="entry name" value="Carboxypeptidase-like, regulatory domain"/>
    <property type="match status" value="1"/>
</dbReference>
<accession>A0A381P0F5</accession>
<dbReference type="AlphaFoldDB" id="A0A381P0F5"/>
<reference evidence="10" key="1">
    <citation type="submission" date="2018-05" db="EMBL/GenBank/DDBJ databases">
        <authorList>
            <person name="Lanie J.A."/>
            <person name="Ng W.-L."/>
            <person name="Kazmierczak K.M."/>
            <person name="Andrzejewski T.M."/>
            <person name="Davidsen T.M."/>
            <person name="Wayne K.J."/>
            <person name="Tettelin H."/>
            <person name="Glass J.I."/>
            <person name="Rusch D."/>
            <person name="Podicherti R."/>
            <person name="Tsui H.-C.T."/>
            <person name="Winkler M.E."/>
        </authorList>
    </citation>
    <scope>NUCLEOTIDE SEQUENCE</scope>
</reference>
<dbReference type="SUPFAM" id="SSF49464">
    <property type="entry name" value="Carboxypeptidase regulatory domain-like"/>
    <property type="match status" value="1"/>
</dbReference>
<dbReference type="Pfam" id="PF13715">
    <property type="entry name" value="CarbopepD_reg_2"/>
    <property type="match status" value="1"/>
</dbReference>